<name>A0ABW1FBR5_9ACTN</name>
<evidence type="ECO:0000256" key="1">
    <source>
        <dbReference type="SAM" id="SignalP"/>
    </source>
</evidence>
<dbReference type="PANTHER" id="PTHR34154">
    <property type="entry name" value="ALKALI-SENSITIVE LINKAGE PROTEIN 1"/>
    <property type="match status" value="1"/>
</dbReference>
<accession>A0ABW1FBR5</accession>
<dbReference type="EMBL" id="JBHSPW010000001">
    <property type="protein sequence ID" value="MFC5891892.1"/>
    <property type="molecule type" value="Genomic_DNA"/>
</dbReference>
<dbReference type="Proteomes" id="UP001596241">
    <property type="component" value="Unassembled WGS sequence"/>
</dbReference>
<proteinExistence type="predicted"/>
<evidence type="ECO:0000313" key="4">
    <source>
        <dbReference type="Proteomes" id="UP001596241"/>
    </source>
</evidence>
<reference evidence="4" key="1">
    <citation type="journal article" date="2019" name="Int. J. Syst. Evol. Microbiol.">
        <title>The Global Catalogue of Microorganisms (GCM) 10K type strain sequencing project: providing services to taxonomists for standard genome sequencing and annotation.</title>
        <authorList>
            <consortium name="The Broad Institute Genomics Platform"/>
            <consortium name="The Broad Institute Genome Sequencing Center for Infectious Disease"/>
            <person name="Wu L."/>
            <person name="Ma J."/>
        </authorList>
    </citation>
    <scope>NUCLEOTIDE SEQUENCE [LARGE SCALE GENOMIC DNA]</scope>
    <source>
        <strain evidence="4">CGMCC 1.15809</strain>
    </source>
</reference>
<dbReference type="GO" id="GO:0016787">
    <property type="term" value="F:hydrolase activity"/>
    <property type="evidence" value="ECO:0007669"/>
    <property type="project" value="UniProtKB-KW"/>
</dbReference>
<dbReference type="InterPro" id="IPR053183">
    <property type="entry name" value="ASL1"/>
</dbReference>
<comment type="caution">
    <text evidence="3">The sequence shown here is derived from an EMBL/GenBank/DDBJ whole genome shotgun (WGS) entry which is preliminary data.</text>
</comment>
<dbReference type="PANTHER" id="PTHR34154:SF3">
    <property type="entry name" value="ALKALI-SENSITIVE LINKAGE PROTEIN 1"/>
    <property type="match status" value="1"/>
</dbReference>
<keyword evidence="3" id="KW-0378">Hydrolase</keyword>
<evidence type="ECO:0000313" key="3">
    <source>
        <dbReference type="EMBL" id="MFC5891892.1"/>
    </source>
</evidence>
<dbReference type="Pfam" id="PF11790">
    <property type="entry name" value="Glyco_hydro_cc"/>
    <property type="match status" value="1"/>
</dbReference>
<feature type="signal peptide" evidence="1">
    <location>
        <begin position="1"/>
        <end position="25"/>
    </location>
</feature>
<dbReference type="InterPro" id="IPR017853">
    <property type="entry name" value="GH"/>
</dbReference>
<keyword evidence="1" id="KW-0732">Signal</keyword>
<dbReference type="Gene3D" id="3.20.20.80">
    <property type="entry name" value="Glycosidases"/>
    <property type="match status" value="1"/>
</dbReference>
<feature type="chain" id="PRO_5045810657" evidence="1">
    <location>
        <begin position="26"/>
        <end position="289"/>
    </location>
</feature>
<feature type="domain" description="Asl1-like glycosyl hydrolase catalytic" evidence="2">
    <location>
        <begin position="64"/>
        <end position="285"/>
    </location>
</feature>
<sequence length="289" mass="30607">MRRRNILTAALAAPLVLSAAGRATAAPAPGGPATATERITAPGATAVKKKGVSAWKFDGDAQDLADSKAGWFYTWASGRSQIAAPDGVEFVPMIWGPASVTDDELNQAKQQGTTLLGFNEPDHPGQATMPVGQALDLWPRLQSTGLRLGAPAVATGADTAGGWLDQFLQGAAGRGLKVDFVPVHWYGADFNAANATGQLRGYLQATYDRHRKPLWLTEYALIDFSSGTPRYPTQEEQAAFVQQSTAMLQGLPFVERYAWFTLSTSRGDGTGLYDGTTATQVGAAYRAAG</sequence>
<organism evidence="3 4">
    <name type="scientific">Streptomyces ramulosus</name>
    <dbReference type="NCBI Taxonomy" id="47762"/>
    <lineage>
        <taxon>Bacteria</taxon>
        <taxon>Bacillati</taxon>
        <taxon>Actinomycetota</taxon>
        <taxon>Actinomycetes</taxon>
        <taxon>Kitasatosporales</taxon>
        <taxon>Streptomycetaceae</taxon>
        <taxon>Streptomyces</taxon>
    </lineage>
</organism>
<keyword evidence="4" id="KW-1185">Reference proteome</keyword>
<protein>
    <submittedName>
        <fullName evidence="3">Glycoside hydrolase family protein</fullName>
    </submittedName>
</protein>
<dbReference type="SUPFAM" id="SSF51445">
    <property type="entry name" value="(Trans)glycosidases"/>
    <property type="match status" value="1"/>
</dbReference>
<dbReference type="RefSeq" id="WP_345080560.1">
    <property type="nucleotide sequence ID" value="NZ_BAAAWG010000006.1"/>
</dbReference>
<dbReference type="InterPro" id="IPR024655">
    <property type="entry name" value="Asl1_glyco_hydro_catalytic"/>
</dbReference>
<gene>
    <name evidence="3" type="ORF">ACFP3M_03535</name>
</gene>
<evidence type="ECO:0000259" key="2">
    <source>
        <dbReference type="Pfam" id="PF11790"/>
    </source>
</evidence>